<dbReference type="EMBL" id="HBKN01018188">
    <property type="protein sequence ID" value="CAE2297850.1"/>
    <property type="molecule type" value="Transcribed_RNA"/>
</dbReference>
<dbReference type="InterPro" id="IPR017920">
    <property type="entry name" value="COMM"/>
</dbReference>
<dbReference type="PROSITE" id="PS51269">
    <property type="entry name" value="COMM"/>
    <property type="match status" value="1"/>
</dbReference>
<accession>A0A7S4NNP9</accession>
<reference evidence="2" key="1">
    <citation type="submission" date="2021-01" db="EMBL/GenBank/DDBJ databases">
        <authorList>
            <person name="Corre E."/>
            <person name="Pelletier E."/>
            <person name="Niang G."/>
            <person name="Scheremetjew M."/>
            <person name="Finn R."/>
            <person name="Kale V."/>
            <person name="Holt S."/>
            <person name="Cochrane G."/>
            <person name="Meng A."/>
            <person name="Brown T."/>
            <person name="Cohen L."/>
        </authorList>
    </citation>
    <scope>NUCLEOTIDE SEQUENCE</scope>
    <source>
        <strain evidence="2">CCMP 2712</strain>
    </source>
</reference>
<organism evidence="2">
    <name type="scientific">Guillardia theta</name>
    <name type="common">Cryptophyte</name>
    <name type="synonym">Cryptomonas phi</name>
    <dbReference type="NCBI Taxonomy" id="55529"/>
    <lineage>
        <taxon>Eukaryota</taxon>
        <taxon>Cryptophyceae</taxon>
        <taxon>Pyrenomonadales</taxon>
        <taxon>Geminigeraceae</taxon>
        <taxon>Guillardia</taxon>
    </lineage>
</organism>
<name>A0A7S4NNP9_GUITH</name>
<dbReference type="AlphaFoldDB" id="A0A7S4NNP9"/>
<evidence type="ECO:0000313" key="2">
    <source>
        <dbReference type="EMBL" id="CAE2297850.1"/>
    </source>
</evidence>
<protein>
    <recommendedName>
        <fullName evidence="1">COMM domain-containing protein</fullName>
    </recommendedName>
</protein>
<evidence type="ECO:0000259" key="1">
    <source>
        <dbReference type="PROSITE" id="PS51269"/>
    </source>
</evidence>
<sequence>MIQDVLSLSDASGNHHEILMNSAIDLFCQNTSRRDEVAVNGELAAVEAYGMFVRRAMQTGNPEKEIVALLKDAGVQDSRAQAASSAFSKRLPELRKACILQSSQLSGKYLVDFDWRLNLSLESNCFSGLRIPHLQVILFLSDGAGQLEEVVMELDETEFELLLSSIGKVKPI</sequence>
<dbReference type="Pfam" id="PF07258">
    <property type="entry name" value="COMM_domain"/>
    <property type="match status" value="1"/>
</dbReference>
<proteinExistence type="predicted"/>
<gene>
    <name evidence="2" type="ORF">GTHE00462_LOCUS14346</name>
</gene>
<feature type="domain" description="COMM" evidence="1">
    <location>
        <begin position="109"/>
        <end position="172"/>
    </location>
</feature>